<dbReference type="GO" id="GO:0005634">
    <property type="term" value="C:nucleus"/>
    <property type="evidence" value="ECO:0007669"/>
    <property type="project" value="TreeGrafter"/>
</dbReference>
<dbReference type="Proteomes" id="UP001314205">
    <property type="component" value="Unassembled WGS sequence"/>
</dbReference>
<name>A0AAV1KWU3_9NEOP</name>
<dbReference type="GO" id="GO:0000014">
    <property type="term" value="F:single-stranded DNA endodeoxyribonuclease activity"/>
    <property type="evidence" value="ECO:0007669"/>
    <property type="project" value="TreeGrafter"/>
</dbReference>
<organism evidence="1 2">
    <name type="scientific">Parnassius mnemosyne</name>
    <name type="common">clouded apollo</name>
    <dbReference type="NCBI Taxonomy" id="213953"/>
    <lineage>
        <taxon>Eukaryota</taxon>
        <taxon>Metazoa</taxon>
        <taxon>Ecdysozoa</taxon>
        <taxon>Arthropoda</taxon>
        <taxon>Hexapoda</taxon>
        <taxon>Insecta</taxon>
        <taxon>Pterygota</taxon>
        <taxon>Neoptera</taxon>
        <taxon>Endopterygota</taxon>
        <taxon>Lepidoptera</taxon>
        <taxon>Glossata</taxon>
        <taxon>Ditrysia</taxon>
        <taxon>Papilionoidea</taxon>
        <taxon>Papilionidae</taxon>
        <taxon>Parnassiinae</taxon>
        <taxon>Parnassini</taxon>
        <taxon>Parnassius</taxon>
        <taxon>Driopa</taxon>
    </lineage>
</organism>
<dbReference type="GO" id="GO:0046975">
    <property type="term" value="F:histone H3K36 methyltransferase activity"/>
    <property type="evidence" value="ECO:0007669"/>
    <property type="project" value="TreeGrafter"/>
</dbReference>
<evidence type="ECO:0000313" key="2">
    <source>
        <dbReference type="Proteomes" id="UP001314205"/>
    </source>
</evidence>
<comment type="caution">
    <text evidence="1">The sequence shown here is derived from an EMBL/GenBank/DDBJ whole genome shotgun (WGS) entry which is preliminary data.</text>
</comment>
<dbReference type="PANTHER" id="PTHR46060:SF2">
    <property type="entry name" value="HISTONE-LYSINE N-METHYLTRANSFERASE SETMAR"/>
    <property type="match status" value="1"/>
</dbReference>
<dbReference type="EMBL" id="CAVLGL010000080">
    <property type="protein sequence ID" value="CAK1586232.1"/>
    <property type="molecule type" value="Genomic_DNA"/>
</dbReference>
<evidence type="ECO:0008006" key="3">
    <source>
        <dbReference type="Google" id="ProtNLM"/>
    </source>
</evidence>
<dbReference type="PANTHER" id="PTHR46060">
    <property type="entry name" value="MARINER MOS1 TRANSPOSASE-LIKE PROTEIN"/>
    <property type="match status" value="1"/>
</dbReference>
<reference evidence="1 2" key="1">
    <citation type="submission" date="2023-11" db="EMBL/GenBank/DDBJ databases">
        <authorList>
            <person name="Hedman E."/>
            <person name="Englund M."/>
            <person name="Stromberg M."/>
            <person name="Nyberg Akerstrom W."/>
            <person name="Nylinder S."/>
            <person name="Jareborg N."/>
            <person name="Kallberg Y."/>
            <person name="Kronander E."/>
        </authorList>
    </citation>
    <scope>NUCLEOTIDE SEQUENCE [LARGE SCALE GENOMIC DNA]</scope>
</reference>
<dbReference type="GO" id="GO:0003690">
    <property type="term" value="F:double-stranded DNA binding"/>
    <property type="evidence" value="ECO:0007669"/>
    <property type="project" value="TreeGrafter"/>
</dbReference>
<accession>A0AAV1KWU3</accession>
<dbReference type="GO" id="GO:0000793">
    <property type="term" value="C:condensed chromosome"/>
    <property type="evidence" value="ECO:0007669"/>
    <property type="project" value="TreeGrafter"/>
</dbReference>
<dbReference type="GO" id="GO:0015074">
    <property type="term" value="P:DNA integration"/>
    <property type="evidence" value="ECO:0007669"/>
    <property type="project" value="TreeGrafter"/>
</dbReference>
<dbReference type="GO" id="GO:0042800">
    <property type="term" value="F:histone H3K4 methyltransferase activity"/>
    <property type="evidence" value="ECO:0007669"/>
    <property type="project" value="TreeGrafter"/>
</dbReference>
<dbReference type="GO" id="GO:0035861">
    <property type="term" value="C:site of double-strand break"/>
    <property type="evidence" value="ECO:0007669"/>
    <property type="project" value="TreeGrafter"/>
</dbReference>
<gene>
    <name evidence="1" type="ORF">PARMNEM_LOCUS7215</name>
</gene>
<protein>
    <recommendedName>
        <fullName evidence="3">Histone-lysine N-methyltransferase SETMAR</fullName>
    </recommendedName>
</protein>
<dbReference type="GO" id="GO:0031297">
    <property type="term" value="P:replication fork processing"/>
    <property type="evidence" value="ECO:0007669"/>
    <property type="project" value="TreeGrafter"/>
</dbReference>
<dbReference type="GO" id="GO:0003697">
    <property type="term" value="F:single-stranded DNA binding"/>
    <property type="evidence" value="ECO:0007669"/>
    <property type="project" value="TreeGrafter"/>
</dbReference>
<dbReference type="GO" id="GO:0006303">
    <property type="term" value="P:double-strand break repair via nonhomologous end joining"/>
    <property type="evidence" value="ECO:0007669"/>
    <property type="project" value="TreeGrafter"/>
</dbReference>
<proteinExistence type="predicted"/>
<sequence>MKEELVAKQPRLVNRSRLLLLHDNARPHTAQQTTTKLDKLQLECLRHPMYSPDLDPTYYHFFRNLDNFLQGKKFNSDAAVEIAFKEIIDSRSPWFFSKGINKLPMRWQKCIDNNFAHFD</sequence>
<dbReference type="InterPro" id="IPR036397">
    <property type="entry name" value="RNaseH_sf"/>
</dbReference>
<keyword evidence="2" id="KW-1185">Reference proteome</keyword>
<dbReference type="InterPro" id="IPR052709">
    <property type="entry name" value="Transposase-MT_Hybrid"/>
</dbReference>
<dbReference type="GO" id="GO:0044774">
    <property type="term" value="P:mitotic DNA integrity checkpoint signaling"/>
    <property type="evidence" value="ECO:0007669"/>
    <property type="project" value="TreeGrafter"/>
</dbReference>
<dbReference type="GO" id="GO:0044547">
    <property type="term" value="F:DNA topoisomerase binding"/>
    <property type="evidence" value="ECO:0007669"/>
    <property type="project" value="TreeGrafter"/>
</dbReference>
<evidence type="ECO:0000313" key="1">
    <source>
        <dbReference type="EMBL" id="CAK1586232.1"/>
    </source>
</evidence>
<dbReference type="AlphaFoldDB" id="A0AAV1KWU3"/>
<dbReference type="Gene3D" id="3.30.420.10">
    <property type="entry name" value="Ribonuclease H-like superfamily/Ribonuclease H"/>
    <property type="match status" value="1"/>
</dbReference>
<dbReference type="GO" id="GO:0000729">
    <property type="term" value="P:DNA double-strand break processing"/>
    <property type="evidence" value="ECO:0007669"/>
    <property type="project" value="TreeGrafter"/>
</dbReference>